<name>A0A081A1A8_PHYNI</name>
<feature type="region of interest" description="Disordered" evidence="2">
    <location>
        <begin position="216"/>
        <end position="265"/>
    </location>
</feature>
<reference evidence="3 4" key="1">
    <citation type="submission" date="2013-11" db="EMBL/GenBank/DDBJ databases">
        <title>The Genome Sequence of Phytophthora parasitica P1976.</title>
        <authorList>
            <consortium name="The Broad Institute Genomics Platform"/>
            <person name="Russ C."/>
            <person name="Tyler B."/>
            <person name="Panabieres F."/>
            <person name="Shan W."/>
            <person name="Tripathy S."/>
            <person name="Grunwald N."/>
            <person name="Machado M."/>
            <person name="Johnson C.S."/>
            <person name="Walker B."/>
            <person name="Young S."/>
            <person name="Zeng Q."/>
            <person name="Gargeya S."/>
            <person name="Fitzgerald M."/>
            <person name="Haas B."/>
            <person name="Abouelleil A."/>
            <person name="Allen A.W."/>
            <person name="Alvarado L."/>
            <person name="Arachchi H.M."/>
            <person name="Berlin A.M."/>
            <person name="Chapman S.B."/>
            <person name="Gainer-Dewar J."/>
            <person name="Goldberg J."/>
            <person name="Griggs A."/>
            <person name="Gujja S."/>
            <person name="Hansen M."/>
            <person name="Howarth C."/>
            <person name="Imamovic A."/>
            <person name="Ireland A."/>
            <person name="Larimer J."/>
            <person name="McCowan C."/>
            <person name="Murphy C."/>
            <person name="Pearson M."/>
            <person name="Poon T.W."/>
            <person name="Priest M."/>
            <person name="Roberts A."/>
            <person name="Saif S."/>
            <person name="Shea T."/>
            <person name="Sisk P."/>
            <person name="Sykes S."/>
            <person name="Wortman J."/>
            <person name="Nusbaum C."/>
            <person name="Birren B."/>
        </authorList>
    </citation>
    <scope>NUCLEOTIDE SEQUENCE [LARGE SCALE GENOMIC DNA]</scope>
    <source>
        <strain evidence="3 4">P1976</strain>
    </source>
</reference>
<feature type="coiled-coil region" evidence="1">
    <location>
        <begin position="322"/>
        <end position="387"/>
    </location>
</feature>
<evidence type="ECO:0000256" key="2">
    <source>
        <dbReference type="SAM" id="MobiDB-lite"/>
    </source>
</evidence>
<protein>
    <submittedName>
        <fullName evidence="3">Uncharacterized protein</fullName>
    </submittedName>
</protein>
<sequence length="475" mass="52712">MGWKAVESEEYESSAPAVQAHFHAVRAEEALRRDDYIQAEKEGHLASEKFLQAAQRVSDKRTIDALMLLAENYEYRAKVARARNPGPAETEEKLTVTEERHDADIRERNTVQQKVETEIPDPEEAQKTETQLNVAAAEMEELWRRLNEIGLSSPGSADKNLLMSSRHLSSSLGDSFCLLPAKTRTTIGVVATAVDGGSTLRAAVASRMRNQRQRLMEQQLGGRAPLDPRRSGATPTNGNDSSPYQYQDGRSSAGNDNGSVSGQGDYEGLQETVAHQKMEIVRLLNAVKTLSSENTKLVKKCEALTNIQAENREIRESMDLFKKDYNQKLVMIKRALEEWRRQRNSGVQASPQPSSAMGGNSALENKLKMQEEQIAKLMEEAKIKDDRIAKYDKWYKTLKAGAKAKQLSQSRDGRNVASSFSSSSFVQNGGGSSHSFTNSTSFHDYSPGSEESTGARSSTSRQFSRPPAHPNRRAL</sequence>
<feature type="compositionally biased region" description="Polar residues" evidence="2">
    <location>
        <begin position="449"/>
        <end position="463"/>
    </location>
</feature>
<organism evidence="3 4">
    <name type="scientific">Phytophthora nicotianae P1976</name>
    <dbReference type="NCBI Taxonomy" id="1317066"/>
    <lineage>
        <taxon>Eukaryota</taxon>
        <taxon>Sar</taxon>
        <taxon>Stramenopiles</taxon>
        <taxon>Oomycota</taxon>
        <taxon>Peronosporomycetes</taxon>
        <taxon>Peronosporales</taxon>
        <taxon>Peronosporaceae</taxon>
        <taxon>Phytophthora</taxon>
    </lineage>
</organism>
<accession>A0A081A1A8</accession>
<feature type="region of interest" description="Disordered" evidence="2">
    <location>
        <begin position="402"/>
        <end position="475"/>
    </location>
</feature>
<evidence type="ECO:0000256" key="1">
    <source>
        <dbReference type="SAM" id="Coils"/>
    </source>
</evidence>
<dbReference type="AlphaFoldDB" id="A0A081A1A8"/>
<feature type="compositionally biased region" description="Low complexity" evidence="2">
    <location>
        <begin position="418"/>
        <end position="443"/>
    </location>
</feature>
<evidence type="ECO:0000313" key="4">
    <source>
        <dbReference type="Proteomes" id="UP000028582"/>
    </source>
</evidence>
<comment type="caution">
    <text evidence="3">The sequence shown here is derived from an EMBL/GenBank/DDBJ whole genome shotgun (WGS) entry which is preliminary data.</text>
</comment>
<proteinExistence type="predicted"/>
<gene>
    <name evidence="3" type="ORF">F444_11314</name>
</gene>
<dbReference type="EMBL" id="ANJA01002043">
    <property type="protein sequence ID" value="ETO72669.1"/>
    <property type="molecule type" value="Genomic_DNA"/>
</dbReference>
<evidence type="ECO:0000313" key="3">
    <source>
        <dbReference type="EMBL" id="ETO72669.1"/>
    </source>
</evidence>
<feature type="compositionally biased region" description="Polar residues" evidence="2">
    <location>
        <begin position="233"/>
        <end position="262"/>
    </location>
</feature>
<dbReference type="Proteomes" id="UP000028582">
    <property type="component" value="Unassembled WGS sequence"/>
</dbReference>
<keyword evidence="1" id="KW-0175">Coiled coil</keyword>